<dbReference type="InterPro" id="IPR027417">
    <property type="entry name" value="P-loop_NTPase"/>
</dbReference>
<dbReference type="PANTHER" id="PTHR42939:SF1">
    <property type="entry name" value="ABC TRANSPORTER ATP-BINDING PROTEIN ALBC-RELATED"/>
    <property type="match status" value="1"/>
</dbReference>
<dbReference type="GO" id="GO:0005524">
    <property type="term" value="F:ATP binding"/>
    <property type="evidence" value="ECO:0007669"/>
    <property type="project" value="UniProtKB-KW"/>
</dbReference>
<evidence type="ECO:0000259" key="5">
    <source>
        <dbReference type="PROSITE" id="PS50893"/>
    </source>
</evidence>
<dbReference type="AlphaFoldDB" id="A0A231UXX0"/>
<accession>A0A231UXX0</accession>
<keyword evidence="2" id="KW-0813">Transport</keyword>
<dbReference type="GO" id="GO:0016887">
    <property type="term" value="F:ATP hydrolysis activity"/>
    <property type="evidence" value="ECO:0007669"/>
    <property type="project" value="InterPro"/>
</dbReference>
<dbReference type="SMART" id="SM00382">
    <property type="entry name" value="AAA"/>
    <property type="match status" value="1"/>
</dbReference>
<evidence type="ECO:0000313" key="7">
    <source>
        <dbReference type="Proteomes" id="UP000215405"/>
    </source>
</evidence>
<reference evidence="7" key="1">
    <citation type="journal article" date="2017" name="Int. J. Syst. Evol. Microbiol.">
        <title>Notoacmeibacter marinus gen. nov., sp. nov., isolated from the gut of a limpet and proposal of Notoacmeibacteraceae fam. nov. in the order Rhizobiales of the class Alphaproteobacteria.</title>
        <authorList>
            <person name="Huang Z."/>
            <person name="Guo F."/>
            <person name="Lai Q."/>
        </authorList>
    </citation>
    <scope>NUCLEOTIDE SEQUENCE [LARGE SCALE GENOMIC DNA]</scope>
    <source>
        <strain evidence="7">XMTR2A4</strain>
    </source>
</reference>
<evidence type="ECO:0000256" key="4">
    <source>
        <dbReference type="ARBA" id="ARBA00022840"/>
    </source>
</evidence>
<dbReference type="Gene3D" id="3.40.50.300">
    <property type="entry name" value="P-loop containing nucleotide triphosphate hydrolases"/>
    <property type="match status" value="1"/>
</dbReference>
<organism evidence="6 7">
    <name type="scientific">Notoacmeibacter marinus</name>
    <dbReference type="NCBI Taxonomy" id="1876515"/>
    <lineage>
        <taxon>Bacteria</taxon>
        <taxon>Pseudomonadati</taxon>
        <taxon>Pseudomonadota</taxon>
        <taxon>Alphaproteobacteria</taxon>
        <taxon>Hyphomicrobiales</taxon>
        <taxon>Notoacmeibacteraceae</taxon>
        <taxon>Notoacmeibacter</taxon>
    </lineage>
</organism>
<keyword evidence="7" id="KW-1185">Reference proteome</keyword>
<evidence type="ECO:0000313" key="6">
    <source>
        <dbReference type="EMBL" id="OXT00803.1"/>
    </source>
</evidence>
<dbReference type="InterPro" id="IPR003593">
    <property type="entry name" value="AAA+_ATPase"/>
</dbReference>
<sequence length="301" mass="32024">MSAVLKLAAVSKRFQKVVALDDVSLAVAPGERVALLGHNGAGKTTLFRLVLGFIRPDAGAVTIDGHAPGANAARIAVSYLPENVAFPKTLTGREIARFYARLKGAPKADADRALERVGLADAMNRRVGGYSKGMRQRLGLAQALVGRPRLMLLDEPTSGLDPISRRDFYELLDEVATAGTAVLLSSHSLSELEARTDRVAILRSGRLVADAPLAQLQADAALPIRIRVRARPDHVEEVSARLGGDRINGQSVELLCPLPQKMDRLAAISALGPLVTDFDVAQPSLDDIYRHFSATGTGGAS</sequence>
<dbReference type="PANTHER" id="PTHR42939">
    <property type="entry name" value="ABC TRANSPORTER ATP-BINDING PROTEIN ALBC-RELATED"/>
    <property type="match status" value="1"/>
</dbReference>
<dbReference type="Pfam" id="PF00005">
    <property type="entry name" value="ABC_tran"/>
    <property type="match status" value="1"/>
</dbReference>
<comment type="similarity">
    <text evidence="1">Belongs to the ABC transporter superfamily.</text>
</comment>
<evidence type="ECO:0000256" key="1">
    <source>
        <dbReference type="ARBA" id="ARBA00005417"/>
    </source>
</evidence>
<proteinExistence type="inferred from homology"/>
<feature type="domain" description="ABC transporter" evidence="5">
    <location>
        <begin position="5"/>
        <end position="229"/>
    </location>
</feature>
<gene>
    <name evidence="6" type="ORF">B7H23_12055</name>
</gene>
<dbReference type="PROSITE" id="PS50893">
    <property type="entry name" value="ABC_TRANSPORTER_2"/>
    <property type="match status" value="1"/>
</dbReference>
<dbReference type="CDD" id="cd03230">
    <property type="entry name" value="ABC_DR_subfamily_A"/>
    <property type="match status" value="1"/>
</dbReference>
<evidence type="ECO:0000256" key="2">
    <source>
        <dbReference type="ARBA" id="ARBA00022448"/>
    </source>
</evidence>
<keyword evidence="4 6" id="KW-0067">ATP-binding</keyword>
<name>A0A231UXX0_9HYPH</name>
<dbReference type="PROSITE" id="PS00211">
    <property type="entry name" value="ABC_TRANSPORTER_1"/>
    <property type="match status" value="1"/>
</dbReference>
<dbReference type="InterPro" id="IPR003439">
    <property type="entry name" value="ABC_transporter-like_ATP-bd"/>
</dbReference>
<protein>
    <submittedName>
        <fullName evidence="6">ABC transporter ATP-binding protein</fullName>
    </submittedName>
</protein>
<dbReference type="InterPro" id="IPR017871">
    <property type="entry name" value="ABC_transporter-like_CS"/>
</dbReference>
<dbReference type="SUPFAM" id="SSF52540">
    <property type="entry name" value="P-loop containing nucleoside triphosphate hydrolases"/>
    <property type="match status" value="1"/>
</dbReference>
<dbReference type="InterPro" id="IPR051782">
    <property type="entry name" value="ABC_Transporter_VariousFunc"/>
</dbReference>
<keyword evidence="3" id="KW-0547">Nucleotide-binding</keyword>
<evidence type="ECO:0000256" key="3">
    <source>
        <dbReference type="ARBA" id="ARBA00022741"/>
    </source>
</evidence>
<comment type="caution">
    <text evidence="6">The sequence shown here is derived from an EMBL/GenBank/DDBJ whole genome shotgun (WGS) entry which is preliminary data.</text>
</comment>
<dbReference type="RefSeq" id="WP_094077620.1">
    <property type="nucleotide sequence ID" value="NZ_NBYO01000002.1"/>
</dbReference>
<dbReference type="EMBL" id="NBYO01000002">
    <property type="protein sequence ID" value="OXT00803.1"/>
    <property type="molecule type" value="Genomic_DNA"/>
</dbReference>
<dbReference type="Proteomes" id="UP000215405">
    <property type="component" value="Unassembled WGS sequence"/>
</dbReference>